<organism evidence="1">
    <name type="scientific">Anguilla anguilla</name>
    <name type="common">European freshwater eel</name>
    <name type="synonym">Muraena anguilla</name>
    <dbReference type="NCBI Taxonomy" id="7936"/>
    <lineage>
        <taxon>Eukaryota</taxon>
        <taxon>Metazoa</taxon>
        <taxon>Chordata</taxon>
        <taxon>Craniata</taxon>
        <taxon>Vertebrata</taxon>
        <taxon>Euteleostomi</taxon>
        <taxon>Actinopterygii</taxon>
        <taxon>Neopterygii</taxon>
        <taxon>Teleostei</taxon>
        <taxon>Anguilliformes</taxon>
        <taxon>Anguillidae</taxon>
        <taxon>Anguilla</taxon>
    </lineage>
</organism>
<accession>A0A0E9PPQ4</accession>
<reference evidence="1" key="2">
    <citation type="journal article" date="2015" name="Fish Shellfish Immunol.">
        <title>Early steps in the European eel (Anguilla anguilla)-Vibrio vulnificus interaction in the gills: Role of the RtxA13 toxin.</title>
        <authorList>
            <person name="Callol A."/>
            <person name="Pajuelo D."/>
            <person name="Ebbesson L."/>
            <person name="Teles M."/>
            <person name="MacKenzie S."/>
            <person name="Amaro C."/>
        </authorList>
    </citation>
    <scope>NUCLEOTIDE SEQUENCE</scope>
</reference>
<proteinExistence type="predicted"/>
<dbReference type="AlphaFoldDB" id="A0A0E9PPQ4"/>
<name>A0A0E9PPQ4_ANGAN</name>
<reference evidence="1" key="1">
    <citation type="submission" date="2014-11" db="EMBL/GenBank/DDBJ databases">
        <authorList>
            <person name="Amaro Gonzalez C."/>
        </authorList>
    </citation>
    <scope>NUCLEOTIDE SEQUENCE</scope>
</reference>
<sequence length="17" mass="1908">MPDLFRGGGPRPHQSQQ</sequence>
<protein>
    <submittedName>
        <fullName evidence="1">Uncharacterized protein</fullName>
    </submittedName>
</protein>
<evidence type="ECO:0000313" key="1">
    <source>
        <dbReference type="EMBL" id="JAH06626.1"/>
    </source>
</evidence>
<dbReference type="EMBL" id="GBXM01101951">
    <property type="protein sequence ID" value="JAH06626.1"/>
    <property type="molecule type" value="Transcribed_RNA"/>
</dbReference>